<gene>
    <name evidence="2" type="ORF">SAMN05216289_10510</name>
</gene>
<reference evidence="2 3" key="1">
    <citation type="submission" date="2016-10" db="EMBL/GenBank/DDBJ databases">
        <authorList>
            <person name="de Groot N.N."/>
        </authorList>
    </citation>
    <scope>NUCLEOTIDE SEQUENCE [LARGE SCALE GENOMIC DNA]</scope>
    <source>
        <strain evidence="2 3">CGMCC 1.7659</strain>
    </source>
</reference>
<feature type="chain" id="PRO_5011504772" description="DUF4920 domain-containing protein" evidence="1">
    <location>
        <begin position="18"/>
        <end position="162"/>
    </location>
</feature>
<evidence type="ECO:0000313" key="2">
    <source>
        <dbReference type="EMBL" id="SFN12933.1"/>
    </source>
</evidence>
<sequence length="162" mass="16891">MRAAILMFLLVSSGAIAHEEAGHKEKAFATAPVEQTAAGAVYGEPLPTPVPAAVSIDAAAANLAEHAGKPTAFSGRITEVCQKQGCWVVLSGENDSFARVTMHDHAFGVPKDSNGPAVVYGTLTVKMLGDKELEHLKKDGASEVRSTELQIDAVSVLIPKSA</sequence>
<feature type="signal peptide" evidence="1">
    <location>
        <begin position="1"/>
        <end position="17"/>
    </location>
</feature>
<proteinExistence type="predicted"/>
<protein>
    <recommendedName>
        <fullName evidence="4">DUF4920 domain-containing protein</fullName>
    </recommendedName>
</protein>
<dbReference type="STRING" id="578942.SAMN05216289_10510"/>
<evidence type="ECO:0000313" key="3">
    <source>
        <dbReference type="Proteomes" id="UP000198575"/>
    </source>
</evidence>
<dbReference type="InterPro" id="IPR032577">
    <property type="entry name" value="DUF4920"/>
</dbReference>
<dbReference type="RefSeq" id="WP_092405628.1">
    <property type="nucleotide sequence ID" value="NZ_FOVF01000005.1"/>
</dbReference>
<keyword evidence="1" id="KW-0732">Signal</keyword>
<dbReference type="Pfam" id="PF16267">
    <property type="entry name" value="DUF4920"/>
    <property type="match status" value="1"/>
</dbReference>
<dbReference type="AlphaFoldDB" id="A0A1I4WI35"/>
<organism evidence="2 3">
    <name type="scientific">Dokdonella immobilis</name>
    <dbReference type="NCBI Taxonomy" id="578942"/>
    <lineage>
        <taxon>Bacteria</taxon>
        <taxon>Pseudomonadati</taxon>
        <taxon>Pseudomonadota</taxon>
        <taxon>Gammaproteobacteria</taxon>
        <taxon>Lysobacterales</taxon>
        <taxon>Rhodanobacteraceae</taxon>
        <taxon>Dokdonella</taxon>
    </lineage>
</organism>
<accession>A0A1I4WI35</accession>
<keyword evidence="3" id="KW-1185">Reference proteome</keyword>
<dbReference type="EMBL" id="FOVF01000005">
    <property type="protein sequence ID" value="SFN12933.1"/>
    <property type="molecule type" value="Genomic_DNA"/>
</dbReference>
<dbReference type="Proteomes" id="UP000198575">
    <property type="component" value="Unassembled WGS sequence"/>
</dbReference>
<evidence type="ECO:0008006" key="4">
    <source>
        <dbReference type="Google" id="ProtNLM"/>
    </source>
</evidence>
<name>A0A1I4WI35_9GAMM</name>
<dbReference type="OrthoDB" id="129527at2"/>
<evidence type="ECO:0000256" key="1">
    <source>
        <dbReference type="SAM" id="SignalP"/>
    </source>
</evidence>